<comment type="caution">
    <text evidence="1">The sequence shown here is derived from an EMBL/GenBank/DDBJ whole genome shotgun (WGS) entry which is preliminary data.</text>
</comment>
<feature type="non-terminal residue" evidence="1">
    <location>
        <position position="149"/>
    </location>
</feature>
<sequence>MNKPTNPHPNYQYGWSLLTNDYLSQIEHYLYNANLPDPTVLQFPSFLDHLFRPFPNLQEIYVILRWSPNDRLQRHQVRDWLTRTIANMPRSFGQWQLMVASLTLVEIMQYIVDNWDLHNPEWMPKDHLSPAWVALDQIVTDERVDFPLT</sequence>
<organism evidence="1">
    <name type="scientific">marine sediment metagenome</name>
    <dbReference type="NCBI Taxonomy" id="412755"/>
    <lineage>
        <taxon>unclassified sequences</taxon>
        <taxon>metagenomes</taxon>
        <taxon>ecological metagenomes</taxon>
    </lineage>
</organism>
<reference evidence="1" key="1">
    <citation type="journal article" date="2015" name="Nature">
        <title>Complex archaea that bridge the gap between prokaryotes and eukaryotes.</title>
        <authorList>
            <person name="Spang A."/>
            <person name="Saw J.H."/>
            <person name="Jorgensen S.L."/>
            <person name="Zaremba-Niedzwiedzka K."/>
            <person name="Martijn J."/>
            <person name="Lind A.E."/>
            <person name="van Eijk R."/>
            <person name="Schleper C."/>
            <person name="Guy L."/>
            <person name="Ettema T.J."/>
        </authorList>
    </citation>
    <scope>NUCLEOTIDE SEQUENCE</scope>
</reference>
<evidence type="ECO:0000313" key="1">
    <source>
        <dbReference type="EMBL" id="KKM06016.1"/>
    </source>
</evidence>
<dbReference type="AlphaFoldDB" id="A0A0F9JJU9"/>
<gene>
    <name evidence="1" type="ORF">LCGC14_1748300</name>
</gene>
<proteinExistence type="predicted"/>
<accession>A0A0F9JJU9</accession>
<protein>
    <submittedName>
        <fullName evidence="1">Uncharacterized protein</fullName>
    </submittedName>
</protein>
<dbReference type="EMBL" id="LAZR01016090">
    <property type="protein sequence ID" value="KKM06016.1"/>
    <property type="molecule type" value="Genomic_DNA"/>
</dbReference>
<name>A0A0F9JJU9_9ZZZZ</name>